<name>A0ABN2C0A7_9ACTN</name>
<feature type="compositionally biased region" description="Low complexity" evidence="1">
    <location>
        <begin position="27"/>
        <end position="40"/>
    </location>
</feature>
<dbReference type="EMBL" id="BAAAOR010000066">
    <property type="protein sequence ID" value="GAA1550080.1"/>
    <property type="molecule type" value="Genomic_DNA"/>
</dbReference>
<evidence type="ECO:0000256" key="1">
    <source>
        <dbReference type="SAM" id="MobiDB-lite"/>
    </source>
</evidence>
<sequence length="157" mass="16385">MIDEAINGIASTVPVTSRRAYNFLSAGASPSPAAQTTAPTDSNCANISSFDNNARHPEIDSSLSNVPPVWPRPRPDNCGTATPHAATNGANGNVILSPTPPVECLSAVGRDNAEKSIRTPEAIIAPVQSPISRRSIPFNKIAINNDDICSSATTPRV</sequence>
<dbReference type="Proteomes" id="UP001500842">
    <property type="component" value="Unassembled WGS sequence"/>
</dbReference>
<gene>
    <name evidence="2" type="ORF">GCM10009788_59470</name>
</gene>
<evidence type="ECO:0000313" key="3">
    <source>
        <dbReference type="Proteomes" id="UP001500842"/>
    </source>
</evidence>
<evidence type="ECO:0000313" key="2">
    <source>
        <dbReference type="EMBL" id="GAA1550080.1"/>
    </source>
</evidence>
<protein>
    <submittedName>
        <fullName evidence="2">Uncharacterized protein</fullName>
    </submittedName>
</protein>
<feature type="region of interest" description="Disordered" evidence="1">
    <location>
        <begin position="27"/>
        <end position="93"/>
    </location>
</feature>
<reference evidence="2 3" key="1">
    <citation type="journal article" date="2019" name="Int. J. Syst. Evol. Microbiol.">
        <title>The Global Catalogue of Microorganisms (GCM) 10K type strain sequencing project: providing services to taxonomists for standard genome sequencing and annotation.</title>
        <authorList>
            <consortium name="The Broad Institute Genomics Platform"/>
            <consortium name="The Broad Institute Genome Sequencing Center for Infectious Disease"/>
            <person name="Wu L."/>
            <person name="Ma J."/>
        </authorList>
    </citation>
    <scope>NUCLEOTIDE SEQUENCE [LARGE SCALE GENOMIC DNA]</scope>
    <source>
        <strain evidence="2 3">JCM 14942</strain>
    </source>
</reference>
<proteinExistence type="predicted"/>
<comment type="caution">
    <text evidence="2">The sequence shown here is derived from an EMBL/GenBank/DDBJ whole genome shotgun (WGS) entry which is preliminary data.</text>
</comment>
<organism evidence="2 3">
    <name type="scientific">Nocardioides humi</name>
    <dbReference type="NCBI Taxonomy" id="449461"/>
    <lineage>
        <taxon>Bacteria</taxon>
        <taxon>Bacillati</taxon>
        <taxon>Actinomycetota</taxon>
        <taxon>Actinomycetes</taxon>
        <taxon>Propionibacteriales</taxon>
        <taxon>Nocardioidaceae</taxon>
        <taxon>Nocardioides</taxon>
    </lineage>
</organism>
<feature type="compositionally biased region" description="Polar residues" evidence="1">
    <location>
        <begin position="41"/>
        <end position="52"/>
    </location>
</feature>
<accession>A0ABN2C0A7</accession>
<keyword evidence="3" id="KW-1185">Reference proteome</keyword>